<dbReference type="PANTHER" id="PTHR32196">
    <property type="entry name" value="ABC TRANSPORTER PERMEASE PROTEIN YPHD-RELATED-RELATED"/>
    <property type="match status" value="1"/>
</dbReference>
<evidence type="ECO:0000313" key="7">
    <source>
        <dbReference type="EMBL" id="MDQ0479349.1"/>
    </source>
</evidence>
<dbReference type="PANTHER" id="PTHR32196:SF69">
    <property type="entry name" value="BRANCHED-CHAIN AMINO ACID TRANSPORT SYSTEM, PERMEASE PROTEIN"/>
    <property type="match status" value="1"/>
</dbReference>
<reference evidence="7 8" key="1">
    <citation type="submission" date="2023-07" db="EMBL/GenBank/DDBJ databases">
        <title>Genomic Encyclopedia of Type Strains, Phase IV (KMG-IV): sequencing the most valuable type-strain genomes for metagenomic binning, comparative biology and taxonomic classification.</title>
        <authorList>
            <person name="Goeker M."/>
        </authorList>
    </citation>
    <scope>NUCLEOTIDE SEQUENCE [LARGE SCALE GENOMIC DNA]</scope>
    <source>
        <strain evidence="7 8">DSM 1400</strain>
    </source>
</reference>
<dbReference type="CDD" id="cd06574">
    <property type="entry name" value="TM_PBP1_branched-chain-AA_like"/>
    <property type="match status" value="1"/>
</dbReference>
<dbReference type="Pfam" id="PF02653">
    <property type="entry name" value="BPD_transp_2"/>
    <property type="match status" value="1"/>
</dbReference>
<feature type="transmembrane region" description="Helical" evidence="6">
    <location>
        <begin position="12"/>
        <end position="29"/>
    </location>
</feature>
<dbReference type="RefSeq" id="WP_307355425.1">
    <property type="nucleotide sequence ID" value="NZ_BAAACJ010000032.1"/>
</dbReference>
<evidence type="ECO:0000256" key="6">
    <source>
        <dbReference type="SAM" id="Phobius"/>
    </source>
</evidence>
<keyword evidence="4 6" id="KW-1133">Transmembrane helix</keyword>
<feature type="transmembrane region" description="Helical" evidence="6">
    <location>
        <begin position="58"/>
        <end position="80"/>
    </location>
</feature>
<feature type="transmembrane region" description="Helical" evidence="6">
    <location>
        <begin position="87"/>
        <end position="106"/>
    </location>
</feature>
<dbReference type="Proteomes" id="UP001224418">
    <property type="component" value="Unassembled WGS sequence"/>
</dbReference>
<feature type="transmembrane region" description="Helical" evidence="6">
    <location>
        <begin position="126"/>
        <end position="150"/>
    </location>
</feature>
<feature type="transmembrane region" description="Helical" evidence="6">
    <location>
        <begin position="206"/>
        <end position="227"/>
    </location>
</feature>
<protein>
    <submittedName>
        <fullName evidence="7">ABC transport system permease protein</fullName>
    </submittedName>
</protein>
<accession>A0ABU0JTE7</accession>
<evidence type="ECO:0000256" key="3">
    <source>
        <dbReference type="ARBA" id="ARBA00022692"/>
    </source>
</evidence>
<keyword evidence="5 6" id="KW-0472">Membrane</keyword>
<comment type="caution">
    <text evidence="7">The sequence shown here is derived from an EMBL/GenBank/DDBJ whole genome shotgun (WGS) entry which is preliminary data.</text>
</comment>
<dbReference type="InterPro" id="IPR001851">
    <property type="entry name" value="ABC_transp_permease"/>
</dbReference>
<dbReference type="PRINTS" id="PR00173">
    <property type="entry name" value="EDTRNSPORT"/>
</dbReference>
<feature type="transmembrane region" description="Helical" evidence="6">
    <location>
        <begin position="239"/>
        <end position="260"/>
    </location>
</feature>
<organism evidence="7 8">
    <name type="scientific">Hathewaya limosa</name>
    <name type="common">Clostridium limosum</name>
    <dbReference type="NCBI Taxonomy" id="1536"/>
    <lineage>
        <taxon>Bacteria</taxon>
        <taxon>Bacillati</taxon>
        <taxon>Bacillota</taxon>
        <taxon>Clostridia</taxon>
        <taxon>Eubacteriales</taxon>
        <taxon>Clostridiaceae</taxon>
        <taxon>Hathewaya</taxon>
    </lineage>
</organism>
<sequence>MNFFLISTIEQGFIFGLVALGVFITYRILDFPDLSVDGTFPLGAAVSALCLSSGMNPFLSLIFAIIAGFIAGGITGLLHVKLKITNLLSGILVMIALYSINLRIMGKPNVQLFSLKKVFDYEFFKVEGLSSFFIIVLCIILFKVLLDLFLKTRLGFLLRAVGDNESLVTSLGVDKDIIKVFGLMLSNGIVAFAGALMAQYQGFADVTMGTGTVVTGLASVIIGSTFLKNIGGMKGTTIAIVGAMLYKIIISLALSVKWLQPSDLKLITAVIVVMILSLNNTNFKLFNRKEKNVLKNRNSDGGDLVA</sequence>
<name>A0ABU0JTE7_HATLI</name>
<evidence type="ECO:0000256" key="5">
    <source>
        <dbReference type="ARBA" id="ARBA00023136"/>
    </source>
</evidence>
<proteinExistence type="predicted"/>
<evidence type="ECO:0000313" key="8">
    <source>
        <dbReference type="Proteomes" id="UP001224418"/>
    </source>
</evidence>
<evidence type="ECO:0000256" key="2">
    <source>
        <dbReference type="ARBA" id="ARBA00022475"/>
    </source>
</evidence>
<dbReference type="EMBL" id="JAUSWN010000007">
    <property type="protein sequence ID" value="MDQ0479349.1"/>
    <property type="molecule type" value="Genomic_DNA"/>
</dbReference>
<comment type="subcellular location">
    <subcellularLocation>
        <location evidence="1">Cell membrane</location>
        <topology evidence="1">Multi-pass membrane protein</topology>
    </subcellularLocation>
</comment>
<keyword evidence="8" id="KW-1185">Reference proteome</keyword>
<gene>
    <name evidence="7" type="ORF">QOZ93_001090</name>
</gene>
<feature type="transmembrane region" description="Helical" evidence="6">
    <location>
        <begin position="266"/>
        <end position="286"/>
    </location>
</feature>
<keyword evidence="2" id="KW-1003">Cell membrane</keyword>
<evidence type="ECO:0000256" key="4">
    <source>
        <dbReference type="ARBA" id="ARBA00022989"/>
    </source>
</evidence>
<keyword evidence="3 6" id="KW-0812">Transmembrane</keyword>
<feature type="transmembrane region" description="Helical" evidence="6">
    <location>
        <begin position="180"/>
        <end position="200"/>
    </location>
</feature>
<evidence type="ECO:0000256" key="1">
    <source>
        <dbReference type="ARBA" id="ARBA00004651"/>
    </source>
</evidence>